<feature type="binding site" evidence="12">
    <location>
        <position position="258"/>
    </location>
    <ligand>
        <name>K(+)</name>
        <dbReference type="ChEBI" id="CHEBI:29103"/>
    </ligand>
</feature>
<dbReference type="UniPathway" id="UPA00916">
    <property type="reaction ID" value="UER00889"/>
</dbReference>
<dbReference type="GO" id="GO:0005829">
    <property type="term" value="C:cytosol"/>
    <property type="evidence" value="ECO:0007669"/>
    <property type="project" value="TreeGrafter"/>
</dbReference>
<sequence>MTTRGAASPGPSAKSIVVVGSLNMDLVLRVSRAPAAGETLMGRQFSVVPGGKGANQAVACARLGAPVTLIGSLGADAFGAQLRQAMAGDGIDTTHVVTDDRSATGVAMIQVDDDGQNRIVVVSGANATLEPIHVDAASAAIDRAALMILQLEVPLATVEHAVDRAVRAGLPVLLNPAPVLALPDRLWPKIDYLIPNESEASALAGIPVTDPSSAMEAAWILRSRGVRHVLVTLGRQGVVIVGPDDARHLAARSVQAVDTTAAGDTFIGGVAVGLREGMTLWEAADLGQRAAALCVTRHGAQPAIPFRAEL</sequence>
<comment type="function">
    <text evidence="12">Catalyzes the phosphorylation of ribose at O-5 in a reaction requiring ATP and magnesium. The resulting D-ribose-5-phosphate can then be used either for sythesis of nucleotides, histidine, and tryptophan, or as a component of the pentose phosphate pathway.</text>
</comment>
<keyword evidence="5 12" id="KW-0479">Metal-binding</keyword>
<accession>A0A2N3PQX8</accession>
<gene>
    <name evidence="12 14" type="primary">rbsK</name>
    <name evidence="14" type="ORF">CWS72_19315</name>
</gene>
<keyword evidence="12" id="KW-0963">Cytoplasm</keyword>
<dbReference type="GO" id="GO:0005524">
    <property type="term" value="F:ATP binding"/>
    <property type="evidence" value="ECO:0007669"/>
    <property type="project" value="UniProtKB-UniRule"/>
</dbReference>
<evidence type="ECO:0000256" key="8">
    <source>
        <dbReference type="ARBA" id="ARBA00022840"/>
    </source>
</evidence>
<comment type="cofactor">
    <cofactor evidence="12">
        <name>Mg(2+)</name>
        <dbReference type="ChEBI" id="CHEBI:18420"/>
    </cofactor>
    <text evidence="12">Requires a divalent cation, most likely magnesium in vivo, as an electrophilic catalyst to aid phosphoryl group transfer. It is the chelate of the metal and the nucleotide that is the actual substrate.</text>
</comment>
<evidence type="ECO:0000256" key="2">
    <source>
        <dbReference type="ARBA" id="ARBA00012035"/>
    </source>
</evidence>
<dbReference type="RefSeq" id="WP_101252280.1">
    <property type="nucleotide sequence ID" value="NZ_PIUM01000026.1"/>
</dbReference>
<dbReference type="PROSITE" id="PS00584">
    <property type="entry name" value="PFKB_KINASES_2"/>
    <property type="match status" value="1"/>
</dbReference>
<dbReference type="EC" id="2.7.1.15" evidence="2 12"/>
<dbReference type="OrthoDB" id="9792663at2"/>
<evidence type="ECO:0000256" key="9">
    <source>
        <dbReference type="ARBA" id="ARBA00022842"/>
    </source>
</evidence>
<evidence type="ECO:0000256" key="4">
    <source>
        <dbReference type="ARBA" id="ARBA00022679"/>
    </source>
</evidence>
<feature type="binding site" evidence="12">
    <location>
        <position position="294"/>
    </location>
    <ligand>
        <name>K(+)</name>
        <dbReference type="ChEBI" id="CHEBI:29103"/>
    </ligand>
</feature>
<dbReference type="EMBL" id="PIUM01000026">
    <property type="protein sequence ID" value="PKU22807.1"/>
    <property type="molecule type" value="Genomic_DNA"/>
</dbReference>
<dbReference type="InterPro" id="IPR011611">
    <property type="entry name" value="PfkB_dom"/>
</dbReference>
<comment type="subunit">
    <text evidence="12">Homodimer.</text>
</comment>
<dbReference type="Proteomes" id="UP000233293">
    <property type="component" value="Unassembled WGS sequence"/>
</dbReference>
<comment type="activity regulation">
    <text evidence="12">Activated by a monovalent cation that binds near, but not in, the active site. The most likely occupant of the site in vivo is potassium. Ion binding induces a conformational change that may alter substrate affinity.</text>
</comment>
<dbReference type="Gene3D" id="3.40.1190.20">
    <property type="match status" value="1"/>
</dbReference>
<feature type="binding site" evidence="12">
    <location>
        <begin position="263"/>
        <end position="264"/>
    </location>
    <ligand>
        <name>ATP</name>
        <dbReference type="ChEBI" id="CHEBI:30616"/>
    </ligand>
</feature>
<dbReference type="PANTHER" id="PTHR10584:SF166">
    <property type="entry name" value="RIBOKINASE"/>
    <property type="match status" value="1"/>
</dbReference>
<feature type="binding site" evidence="12">
    <location>
        <position position="196"/>
    </location>
    <ligand>
        <name>ATP</name>
        <dbReference type="ChEBI" id="CHEBI:30616"/>
    </ligand>
</feature>
<dbReference type="InterPro" id="IPR011877">
    <property type="entry name" value="Ribokinase"/>
</dbReference>
<feature type="binding site" evidence="12">
    <location>
        <begin position="232"/>
        <end position="237"/>
    </location>
    <ligand>
        <name>ATP</name>
        <dbReference type="ChEBI" id="CHEBI:30616"/>
    </ligand>
</feature>
<dbReference type="PRINTS" id="PR00990">
    <property type="entry name" value="RIBOKINASE"/>
</dbReference>
<dbReference type="Pfam" id="PF00294">
    <property type="entry name" value="PfkB"/>
    <property type="match status" value="1"/>
</dbReference>
<evidence type="ECO:0000256" key="11">
    <source>
        <dbReference type="ARBA" id="ARBA00023277"/>
    </source>
</evidence>
<proteinExistence type="inferred from homology"/>
<dbReference type="GO" id="GO:0019303">
    <property type="term" value="P:D-ribose catabolic process"/>
    <property type="evidence" value="ECO:0007669"/>
    <property type="project" value="UniProtKB-UniRule"/>
</dbReference>
<evidence type="ECO:0000256" key="12">
    <source>
        <dbReference type="HAMAP-Rule" id="MF_01987"/>
    </source>
</evidence>
<dbReference type="InterPro" id="IPR029056">
    <property type="entry name" value="Ribokinase-like"/>
</dbReference>
<comment type="caution">
    <text evidence="12">Lacks conserved residue(s) required for the propagation of feature annotation.</text>
</comment>
<dbReference type="PROSITE" id="PS00583">
    <property type="entry name" value="PFKB_KINASES_1"/>
    <property type="match status" value="1"/>
</dbReference>
<protein>
    <recommendedName>
        <fullName evidence="3 12">Ribokinase</fullName>
        <shortName evidence="12">RK</shortName>
        <ecNumber evidence="2 12">2.7.1.15</ecNumber>
    </recommendedName>
</protein>
<evidence type="ECO:0000256" key="3">
    <source>
        <dbReference type="ARBA" id="ARBA00016943"/>
    </source>
</evidence>
<comment type="catalytic activity">
    <reaction evidence="12">
        <text>D-ribose + ATP = D-ribose 5-phosphate + ADP + H(+)</text>
        <dbReference type="Rhea" id="RHEA:13697"/>
        <dbReference type="ChEBI" id="CHEBI:15378"/>
        <dbReference type="ChEBI" id="CHEBI:30616"/>
        <dbReference type="ChEBI" id="CHEBI:47013"/>
        <dbReference type="ChEBI" id="CHEBI:78346"/>
        <dbReference type="ChEBI" id="CHEBI:456216"/>
        <dbReference type="EC" id="2.7.1.15"/>
    </reaction>
</comment>
<comment type="subcellular location">
    <subcellularLocation>
        <location evidence="12">Cytoplasm</location>
    </subcellularLocation>
</comment>
<dbReference type="HAMAP" id="MF_01987">
    <property type="entry name" value="Ribokinase"/>
    <property type="match status" value="1"/>
</dbReference>
<name>A0A2N3PQX8_9PROT</name>
<keyword evidence="15" id="KW-1185">Reference proteome</keyword>
<feature type="binding site" evidence="12">
    <location>
        <position position="152"/>
    </location>
    <ligand>
        <name>substrate</name>
    </ligand>
</feature>
<dbReference type="CDD" id="cd01174">
    <property type="entry name" value="ribokinase"/>
    <property type="match status" value="1"/>
</dbReference>
<evidence type="ECO:0000256" key="7">
    <source>
        <dbReference type="ARBA" id="ARBA00022777"/>
    </source>
</evidence>
<evidence type="ECO:0000259" key="13">
    <source>
        <dbReference type="Pfam" id="PF00294"/>
    </source>
</evidence>
<feature type="binding site" evidence="12">
    <location>
        <position position="297"/>
    </location>
    <ligand>
        <name>K(+)</name>
        <dbReference type="ChEBI" id="CHEBI:29103"/>
    </ligand>
</feature>
<dbReference type="AlphaFoldDB" id="A0A2N3PQX8"/>
<feature type="binding site" evidence="12">
    <location>
        <position position="264"/>
    </location>
    <ligand>
        <name>substrate</name>
    </ligand>
</feature>
<evidence type="ECO:0000313" key="14">
    <source>
        <dbReference type="EMBL" id="PKU22807.1"/>
    </source>
</evidence>
<dbReference type="GO" id="GO:0004747">
    <property type="term" value="F:ribokinase activity"/>
    <property type="evidence" value="ECO:0007669"/>
    <property type="project" value="UniProtKB-UniRule"/>
</dbReference>
<evidence type="ECO:0000256" key="10">
    <source>
        <dbReference type="ARBA" id="ARBA00022958"/>
    </source>
</evidence>
<dbReference type="SUPFAM" id="SSF53613">
    <property type="entry name" value="Ribokinase-like"/>
    <property type="match status" value="1"/>
</dbReference>
<keyword evidence="4 12" id="KW-0808">Transferase</keyword>
<comment type="caution">
    <text evidence="14">The sequence shown here is derived from an EMBL/GenBank/DDBJ whole genome shotgun (WGS) entry which is preliminary data.</text>
</comment>
<comment type="similarity">
    <text evidence="1">Belongs to the carbohydrate kinase pfkB family.</text>
</comment>
<feature type="binding site" evidence="12">
    <location>
        <begin position="23"/>
        <end position="25"/>
    </location>
    <ligand>
        <name>substrate</name>
    </ligand>
</feature>
<keyword evidence="8 12" id="KW-0067">ATP-binding</keyword>
<comment type="pathway">
    <text evidence="12">Carbohydrate metabolism; D-ribose degradation; D-ribose 5-phosphate from beta-D-ribopyranose: step 2/2.</text>
</comment>
<keyword evidence="11 12" id="KW-0119">Carbohydrate metabolism</keyword>
<comment type="similarity">
    <text evidence="12">Belongs to the carbohydrate kinase PfkB family. Ribokinase subfamily.</text>
</comment>
<organism evidence="14 15">
    <name type="scientific">Telmatospirillum siberiense</name>
    <dbReference type="NCBI Taxonomy" id="382514"/>
    <lineage>
        <taxon>Bacteria</taxon>
        <taxon>Pseudomonadati</taxon>
        <taxon>Pseudomonadota</taxon>
        <taxon>Alphaproteobacteria</taxon>
        <taxon>Rhodospirillales</taxon>
        <taxon>Rhodospirillaceae</taxon>
        <taxon>Telmatospirillum</taxon>
    </lineage>
</organism>
<evidence type="ECO:0000313" key="15">
    <source>
        <dbReference type="Proteomes" id="UP000233293"/>
    </source>
</evidence>
<dbReference type="PANTHER" id="PTHR10584">
    <property type="entry name" value="SUGAR KINASE"/>
    <property type="match status" value="1"/>
</dbReference>
<keyword evidence="9 12" id="KW-0460">Magnesium</keyword>
<reference evidence="15" key="1">
    <citation type="submission" date="2017-12" db="EMBL/GenBank/DDBJ databases">
        <title>Draft genome sequence of Telmatospirillum siberiense 26-4b1T, an acidotolerant peatland alphaproteobacterium potentially involved in sulfur cycling.</title>
        <authorList>
            <person name="Hausmann B."/>
            <person name="Pjevac P."/>
            <person name="Schreck K."/>
            <person name="Herbold C.W."/>
            <person name="Daims H."/>
            <person name="Wagner M."/>
            <person name="Pester M."/>
            <person name="Loy A."/>
        </authorList>
    </citation>
    <scope>NUCLEOTIDE SEQUENCE [LARGE SCALE GENOMIC DNA]</scope>
    <source>
        <strain evidence="15">26-4b1</strain>
    </source>
</reference>
<feature type="active site" description="Proton acceptor" evidence="12">
    <location>
        <position position="264"/>
    </location>
</feature>
<dbReference type="InterPro" id="IPR002173">
    <property type="entry name" value="Carboh/pur_kinase_PfkB_CS"/>
</dbReference>
<feature type="binding site" evidence="12">
    <location>
        <begin position="51"/>
        <end position="55"/>
    </location>
    <ligand>
        <name>substrate</name>
    </ligand>
</feature>
<dbReference type="NCBIfam" id="TIGR02152">
    <property type="entry name" value="D_ribokin_bact"/>
    <property type="match status" value="1"/>
</dbReference>
<feature type="binding site" evidence="12">
    <location>
        <position position="299"/>
    </location>
    <ligand>
        <name>K(+)</name>
        <dbReference type="ChEBI" id="CHEBI:29103"/>
    </ligand>
</feature>
<evidence type="ECO:0000256" key="1">
    <source>
        <dbReference type="ARBA" id="ARBA00005380"/>
    </source>
</evidence>
<dbReference type="GO" id="GO:0046872">
    <property type="term" value="F:metal ion binding"/>
    <property type="evidence" value="ECO:0007669"/>
    <property type="project" value="UniProtKB-KW"/>
</dbReference>
<feature type="binding site" evidence="12">
    <location>
        <position position="260"/>
    </location>
    <ligand>
        <name>K(+)</name>
        <dbReference type="ChEBI" id="CHEBI:29103"/>
    </ligand>
</feature>
<feature type="domain" description="Carbohydrate kinase PfkB" evidence="13">
    <location>
        <begin position="14"/>
        <end position="305"/>
    </location>
</feature>
<evidence type="ECO:0000256" key="6">
    <source>
        <dbReference type="ARBA" id="ARBA00022741"/>
    </source>
</evidence>
<evidence type="ECO:0000256" key="5">
    <source>
        <dbReference type="ARBA" id="ARBA00022723"/>
    </source>
</evidence>
<keyword evidence="6 12" id="KW-0547">Nucleotide-binding</keyword>
<keyword evidence="10 12" id="KW-0630">Potassium</keyword>
<keyword evidence="7 12" id="KW-0418">Kinase</keyword>
<dbReference type="InterPro" id="IPR002139">
    <property type="entry name" value="Ribo/fructo_kinase"/>
</dbReference>